<dbReference type="EMBL" id="JAYMYQ010000002">
    <property type="protein sequence ID" value="KAK7351129.1"/>
    <property type="molecule type" value="Genomic_DNA"/>
</dbReference>
<keyword evidence="1" id="KW-1133">Transmembrane helix</keyword>
<sequence length="129" mass="14323">MVGKKGKNEESVEWVPLPGLVYLWSDERGGILNEDGAGKLCLSIRNIRGCIDIDWLFVILMVGPLIYSLFSTLIVSELLASTSVMKLAIDESMWRSLVGEECITIVFSVFLPPSASSLYLVKPMFAEYT</sequence>
<reference evidence="2 3" key="1">
    <citation type="submission" date="2024-01" db="EMBL/GenBank/DDBJ databases">
        <title>The genomes of 5 underutilized Papilionoideae crops provide insights into root nodulation and disease resistanc.</title>
        <authorList>
            <person name="Jiang F."/>
        </authorList>
    </citation>
    <scope>NUCLEOTIDE SEQUENCE [LARGE SCALE GENOMIC DNA]</scope>
    <source>
        <strain evidence="2">LVBAO_FW01</strain>
        <tissue evidence="2">Leaves</tissue>
    </source>
</reference>
<dbReference type="Proteomes" id="UP001367508">
    <property type="component" value="Unassembled WGS sequence"/>
</dbReference>
<proteinExistence type="predicted"/>
<accession>A0AAN9MDZ3</accession>
<keyword evidence="1" id="KW-0472">Membrane</keyword>
<keyword evidence="3" id="KW-1185">Reference proteome</keyword>
<organism evidence="2 3">
    <name type="scientific">Canavalia gladiata</name>
    <name type="common">Sword bean</name>
    <name type="synonym">Dolichos gladiatus</name>
    <dbReference type="NCBI Taxonomy" id="3824"/>
    <lineage>
        <taxon>Eukaryota</taxon>
        <taxon>Viridiplantae</taxon>
        <taxon>Streptophyta</taxon>
        <taxon>Embryophyta</taxon>
        <taxon>Tracheophyta</taxon>
        <taxon>Spermatophyta</taxon>
        <taxon>Magnoliopsida</taxon>
        <taxon>eudicotyledons</taxon>
        <taxon>Gunneridae</taxon>
        <taxon>Pentapetalae</taxon>
        <taxon>rosids</taxon>
        <taxon>fabids</taxon>
        <taxon>Fabales</taxon>
        <taxon>Fabaceae</taxon>
        <taxon>Papilionoideae</taxon>
        <taxon>50 kb inversion clade</taxon>
        <taxon>NPAAA clade</taxon>
        <taxon>indigoferoid/millettioid clade</taxon>
        <taxon>Phaseoleae</taxon>
        <taxon>Canavalia</taxon>
    </lineage>
</organism>
<comment type="caution">
    <text evidence="2">The sequence shown here is derived from an EMBL/GenBank/DDBJ whole genome shotgun (WGS) entry which is preliminary data.</text>
</comment>
<name>A0AAN9MDZ3_CANGL</name>
<feature type="transmembrane region" description="Helical" evidence="1">
    <location>
        <begin position="55"/>
        <end position="75"/>
    </location>
</feature>
<feature type="transmembrane region" description="Helical" evidence="1">
    <location>
        <begin position="103"/>
        <end position="121"/>
    </location>
</feature>
<evidence type="ECO:0000256" key="1">
    <source>
        <dbReference type="SAM" id="Phobius"/>
    </source>
</evidence>
<keyword evidence="1" id="KW-0812">Transmembrane</keyword>
<evidence type="ECO:0000313" key="2">
    <source>
        <dbReference type="EMBL" id="KAK7351129.1"/>
    </source>
</evidence>
<gene>
    <name evidence="2" type="ORF">VNO77_10350</name>
</gene>
<dbReference type="AlphaFoldDB" id="A0AAN9MDZ3"/>
<evidence type="ECO:0000313" key="3">
    <source>
        <dbReference type="Proteomes" id="UP001367508"/>
    </source>
</evidence>
<protein>
    <submittedName>
        <fullName evidence="2">Uncharacterized protein</fullName>
    </submittedName>
</protein>